<name>Q0U6U2_PHANO</name>
<dbReference type="GeneID" id="5979651"/>
<dbReference type="KEGG" id="pno:SNOG_12522"/>
<evidence type="ECO:0000313" key="1">
    <source>
        <dbReference type="EMBL" id="EAT80335.1"/>
    </source>
</evidence>
<proteinExistence type="predicted"/>
<dbReference type="AlphaFoldDB" id="Q0U6U2"/>
<organism evidence="1 2">
    <name type="scientific">Phaeosphaeria nodorum (strain SN15 / ATCC MYA-4574 / FGSC 10173)</name>
    <name type="common">Glume blotch fungus</name>
    <name type="synonym">Parastagonospora nodorum</name>
    <dbReference type="NCBI Taxonomy" id="321614"/>
    <lineage>
        <taxon>Eukaryota</taxon>
        <taxon>Fungi</taxon>
        <taxon>Dikarya</taxon>
        <taxon>Ascomycota</taxon>
        <taxon>Pezizomycotina</taxon>
        <taxon>Dothideomycetes</taxon>
        <taxon>Pleosporomycetidae</taxon>
        <taxon>Pleosporales</taxon>
        <taxon>Pleosporineae</taxon>
        <taxon>Phaeosphaeriaceae</taxon>
        <taxon>Parastagonospora</taxon>
    </lineage>
</organism>
<reference evidence="2" key="1">
    <citation type="journal article" date="2007" name="Plant Cell">
        <title>Dothideomycete-plant interactions illuminated by genome sequencing and EST analysis of the wheat pathogen Stagonospora nodorum.</title>
        <authorList>
            <person name="Hane J.K."/>
            <person name="Lowe R.G."/>
            <person name="Solomon P.S."/>
            <person name="Tan K.C."/>
            <person name="Schoch C.L."/>
            <person name="Spatafora J.W."/>
            <person name="Crous P.W."/>
            <person name="Kodira C."/>
            <person name="Birren B.W."/>
            <person name="Galagan J.E."/>
            <person name="Torriani S.F."/>
            <person name="McDonald B.A."/>
            <person name="Oliver R.P."/>
        </authorList>
    </citation>
    <scope>NUCLEOTIDE SEQUENCE [LARGE SCALE GENOMIC DNA]</scope>
    <source>
        <strain evidence="2">SN15 / ATCC MYA-4574 / FGSC 10173</strain>
    </source>
</reference>
<evidence type="ECO:0000313" key="2">
    <source>
        <dbReference type="Proteomes" id="UP000001055"/>
    </source>
</evidence>
<protein>
    <submittedName>
        <fullName evidence="1">Uncharacterized protein</fullName>
    </submittedName>
</protein>
<dbReference type="EMBL" id="CH445346">
    <property type="protein sequence ID" value="EAT80335.1"/>
    <property type="molecule type" value="Genomic_DNA"/>
</dbReference>
<dbReference type="Proteomes" id="UP000001055">
    <property type="component" value="Unassembled WGS sequence"/>
</dbReference>
<dbReference type="VEuPathDB" id="FungiDB:JI435_125220"/>
<dbReference type="RefSeq" id="XP_001802742.1">
    <property type="nucleotide sequence ID" value="XM_001802690.1"/>
</dbReference>
<sequence>MTTSTERARNTFGTLLRLKSAGCEVPRAASLAGPSGEVALLEHEAAGRCSGSRPQAADCGLNETWARLQTRSLIKTHRARRTPGEVICCELWCRDSTLRPKTACSSQTLSGVAACVGGMARSCLRRHRHDCTMLGVAFLPPLSIAQFALRLTATRTCALPHTDGPHIPCGLHITMWLLLRKHHSHIFGEDSSSSTTLLLAPGRQPACSSPQSLDAPHMAILFLSDRILRPRHWPIHTHFTNTPLSSEFAQQFAHPAELNGNRAESTEGCVQFFVHGKPALPGPINIPSATLTTEQRHS</sequence>
<accession>Q0U6U2</accession>
<dbReference type="InParanoid" id="Q0U6U2"/>
<gene>
    <name evidence="1" type="ORF">SNOG_12522</name>
</gene>